<keyword evidence="1" id="KW-1133">Transmembrane helix</keyword>
<evidence type="ECO:0000313" key="3">
    <source>
        <dbReference type="Proteomes" id="UP001594351"/>
    </source>
</evidence>
<sequence>MEELDVKTADESAAGNLCSICQTVIVGGEFYVNCPDCQLPFHDECWKENRGCAQYGCSSASHMENKDGGPELLSTAWAGEKKCPRCGKTIKGQALKCRFCGADFDTREVLSRKKYAIREYTGDEYIASRNKVIGLFFLSASGCLSPIAVILLGMLLFKQKLGKLDYERLPATLKLLVQCAFGINCLLLLLFIIFAIFD</sequence>
<proteinExistence type="predicted"/>
<keyword evidence="1" id="KW-0472">Membrane</keyword>
<feature type="transmembrane region" description="Helical" evidence="1">
    <location>
        <begin position="175"/>
        <end position="197"/>
    </location>
</feature>
<organism evidence="2 3">
    <name type="scientific">candidate division CSSED10-310 bacterium</name>
    <dbReference type="NCBI Taxonomy" id="2855610"/>
    <lineage>
        <taxon>Bacteria</taxon>
        <taxon>Bacteria division CSSED10-310</taxon>
    </lineage>
</organism>
<dbReference type="Pfam" id="PF14446">
    <property type="entry name" value="Prok-RING_1"/>
    <property type="match status" value="1"/>
</dbReference>
<dbReference type="Proteomes" id="UP001594351">
    <property type="component" value="Unassembled WGS sequence"/>
</dbReference>
<evidence type="ECO:0000256" key="1">
    <source>
        <dbReference type="SAM" id="Phobius"/>
    </source>
</evidence>
<protein>
    <submittedName>
        <fullName evidence="2">RING finger protein</fullName>
    </submittedName>
</protein>
<evidence type="ECO:0000313" key="2">
    <source>
        <dbReference type="EMBL" id="MFC1849276.1"/>
    </source>
</evidence>
<feature type="transmembrane region" description="Helical" evidence="1">
    <location>
        <begin position="132"/>
        <end position="155"/>
    </location>
</feature>
<reference evidence="2 3" key="1">
    <citation type="submission" date="2024-09" db="EMBL/GenBank/DDBJ databases">
        <title>Laminarin stimulates single cell rates of sulfate reduction while oxygen inhibits transcriptomic activity in coastal marine sediment.</title>
        <authorList>
            <person name="Lindsay M."/>
            <person name="Orcutt B."/>
            <person name="Emerson D."/>
            <person name="Stepanauskas R."/>
            <person name="D'Angelo T."/>
        </authorList>
    </citation>
    <scope>NUCLEOTIDE SEQUENCE [LARGE SCALE GENOMIC DNA]</scope>
    <source>
        <strain evidence="2">SAG AM-311-K15</strain>
    </source>
</reference>
<gene>
    <name evidence="2" type="ORF">ACFL27_03610</name>
</gene>
<keyword evidence="1" id="KW-0812">Transmembrane</keyword>
<dbReference type="EMBL" id="JBHPBY010000029">
    <property type="protein sequence ID" value="MFC1849276.1"/>
    <property type="molecule type" value="Genomic_DNA"/>
</dbReference>
<accession>A0ABV6YSY6</accession>
<keyword evidence="3" id="KW-1185">Reference proteome</keyword>
<name>A0ABV6YSY6_UNCC1</name>
<comment type="caution">
    <text evidence="2">The sequence shown here is derived from an EMBL/GenBank/DDBJ whole genome shotgun (WGS) entry which is preliminary data.</text>
</comment>
<dbReference type="InterPro" id="IPR039522">
    <property type="entry name" value="RING_finger_1_prok"/>
</dbReference>